<name>A0A3M7SLK3_BRAPC</name>
<reference evidence="1 2" key="1">
    <citation type="journal article" date="2018" name="Sci. Rep.">
        <title>Genomic signatures of local adaptation to the degree of environmental predictability in rotifers.</title>
        <authorList>
            <person name="Franch-Gras L."/>
            <person name="Hahn C."/>
            <person name="Garcia-Roger E.M."/>
            <person name="Carmona M.J."/>
            <person name="Serra M."/>
            <person name="Gomez A."/>
        </authorList>
    </citation>
    <scope>NUCLEOTIDE SEQUENCE [LARGE SCALE GENOMIC DNA]</scope>
    <source>
        <strain evidence="1">HYR1</strain>
    </source>
</reference>
<sequence length="67" mass="7649">MGSRTLRSMTIAGNTMIKGANQAYKAYLGNLSDTFWVCSKMCEALRRKLRYKSKAITFIQKNEARKP</sequence>
<evidence type="ECO:0000313" key="1">
    <source>
        <dbReference type="EMBL" id="RNA36606.1"/>
    </source>
</evidence>
<comment type="caution">
    <text evidence="1">The sequence shown here is derived from an EMBL/GenBank/DDBJ whole genome shotgun (WGS) entry which is preliminary data.</text>
</comment>
<keyword evidence="2" id="KW-1185">Reference proteome</keyword>
<organism evidence="1 2">
    <name type="scientific">Brachionus plicatilis</name>
    <name type="common">Marine rotifer</name>
    <name type="synonym">Brachionus muelleri</name>
    <dbReference type="NCBI Taxonomy" id="10195"/>
    <lineage>
        <taxon>Eukaryota</taxon>
        <taxon>Metazoa</taxon>
        <taxon>Spiralia</taxon>
        <taxon>Gnathifera</taxon>
        <taxon>Rotifera</taxon>
        <taxon>Eurotatoria</taxon>
        <taxon>Monogononta</taxon>
        <taxon>Pseudotrocha</taxon>
        <taxon>Ploima</taxon>
        <taxon>Brachionidae</taxon>
        <taxon>Brachionus</taxon>
    </lineage>
</organism>
<dbReference type="AlphaFoldDB" id="A0A3M7SLK3"/>
<gene>
    <name evidence="1" type="ORF">BpHYR1_045400</name>
</gene>
<evidence type="ECO:0000313" key="2">
    <source>
        <dbReference type="Proteomes" id="UP000276133"/>
    </source>
</evidence>
<dbReference type="Proteomes" id="UP000276133">
    <property type="component" value="Unassembled WGS sequence"/>
</dbReference>
<protein>
    <submittedName>
        <fullName evidence="1">Uncharacterized protein</fullName>
    </submittedName>
</protein>
<dbReference type="EMBL" id="REGN01001159">
    <property type="protein sequence ID" value="RNA36606.1"/>
    <property type="molecule type" value="Genomic_DNA"/>
</dbReference>
<proteinExistence type="predicted"/>
<accession>A0A3M7SLK3</accession>